<keyword evidence="1" id="KW-0732">Signal</keyword>
<proteinExistence type="predicted"/>
<organism evidence="2 3">
    <name type="scientific">Protopolystoma xenopodis</name>
    <dbReference type="NCBI Taxonomy" id="117903"/>
    <lineage>
        <taxon>Eukaryota</taxon>
        <taxon>Metazoa</taxon>
        <taxon>Spiralia</taxon>
        <taxon>Lophotrochozoa</taxon>
        <taxon>Platyhelminthes</taxon>
        <taxon>Monogenea</taxon>
        <taxon>Polyopisthocotylea</taxon>
        <taxon>Polystomatidea</taxon>
        <taxon>Polystomatidae</taxon>
        <taxon>Protopolystoma</taxon>
    </lineage>
</organism>
<evidence type="ECO:0000313" key="3">
    <source>
        <dbReference type="Proteomes" id="UP000784294"/>
    </source>
</evidence>
<comment type="caution">
    <text evidence="2">The sequence shown here is derived from an EMBL/GenBank/DDBJ whole genome shotgun (WGS) entry which is preliminary data.</text>
</comment>
<sequence>MCWYVFSIFVGFSAAFFQKWRSHPLNGSKLFVNSQVVGTFWKGVIASWPLSHLCPRLEPEDVSWSQPYRVRYSASPKNLAWAPLCCMFESCGCPLVADLHPGSSGTDQIRLRNTGFPRIPSSGSQYLSRPGTSPIDQGRLDAWIAINQTLWINSETDQIN</sequence>
<feature type="chain" id="PRO_5018785497" evidence="1">
    <location>
        <begin position="16"/>
        <end position="160"/>
    </location>
</feature>
<dbReference type="AlphaFoldDB" id="A0A3S4ZPJ3"/>
<protein>
    <submittedName>
        <fullName evidence="2">Uncharacterized protein</fullName>
    </submittedName>
</protein>
<reference evidence="2" key="1">
    <citation type="submission" date="2018-11" db="EMBL/GenBank/DDBJ databases">
        <authorList>
            <consortium name="Pathogen Informatics"/>
        </authorList>
    </citation>
    <scope>NUCLEOTIDE SEQUENCE</scope>
</reference>
<dbReference type="EMBL" id="CAAALY010029351">
    <property type="protein sequence ID" value="VEL16648.1"/>
    <property type="molecule type" value="Genomic_DNA"/>
</dbReference>
<evidence type="ECO:0000313" key="2">
    <source>
        <dbReference type="EMBL" id="VEL16648.1"/>
    </source>
</evidence>
<gene>
    <name evidence="2" type="ORF">PXEA_LOCUS10088</name>
</gene>
<dbReference type="Proteomes" id="UP000784294">
    <property type="component" value="Unassembled WGS sequence"/>
</dbReference>
<keyword evidence="3" id="KW-1185">Reference proteome</keyword>
<evidence type="ECO:0000256" key="1">
    <source>
        <dbReference type="SAM" id="SignalP"/>
    </source>
</evidence>
<accession>A0A3S4ZPJ3</accession>
<feature type="signal peptide" evidence="1">
    <location>
        <begin position="1"/>
        <end position="15"/>
    </location>
</feature>
<name>A0A3S4ZPJ3_9PLAT</name>